<reference evidence="2 3" key="1">
    <citation type="journal article" date="2017" name="Nat. Commun.">
        <title>Genome assembly with in vitro proximity ligation data and whole-genome triplication in lettuce.</title>
        <authorList>
            <person name="Reyes-Chin-Wo S."/>
            <person name="Wang Z."/>
            <person name="Yang X."/>
            <person name="Kozik A."/>
            <person name="Arikit S."/>
            <person name="Song C."/>
            <person name="Xia L."/>
            <person name="Froenicke L."/>
            <person name="Lavelle D.O."/>
            <person name="Truco M.J."/>
            <person name="Xia R."/>
            <person name="Zhu S."/>
            <person name="Xu C."/>
            <person name="Xu H."/>
            <person name="Xu X."/>
            <person name="Cox K."/>
            <person name="Korf I."/>
            <person name="Meyers B.C."/>
            <person name="Michelmore R.W."/>
        </authorList>
    </citation>
    <scope>NUCLEOTIDE SEQUENCE [LARGE SCALE GENOMIC DNA]</scope>
    <source>
        <strain evidence="3">cv. Salinas</strain>
        <tissue evidence="2">Seedlings</tissue>
    </source>
</reference>
<dbReference type="PANTHER" id="PTHR34794">
    <property type="entry name" value="EXPRESSED PROTEIN"/>
    <property type="match status" value="1"/>
</dbReference>
<dbReference type="EMBL" id="NBSK02000004">
    <property type="protein sequence ID" value="KAJ0211027.1"/>
    <property type="molecule type" value="Genomic_DNA"/>
</dbReference>
<dbReference type="InterPro" id="IPR039610">
    <property type="entry name" value="VQ29"/>
</dbReference>
<organism evidence="2 3">
    <name type="scientific">Lactuca sativa</name>
    <name type="common">Garden lettuce</name>
    <dbReference type="NCBI Taxonomy" id="4236"/>
    <lineage>
        <taxon>Eukaryota</taxon>
        <taxon>Viridiplantae</taxon>
        <taxon>Streptophyta</taxon>
        <taxon>Embryophyta</taxon>
        <taxon>Tracheophyta</taxon>
        <taxon>Spermatophyta</taxon>
        <taxon>Magnoliopsida</taxon>
        <taxon>eudicotyledons</taxon>
        <taxon>Gunneridae</taxon>
        <taxon>Pentapetalae</taxon>
        <taxon>asterids</taxon>
        <taxon>campanulids</taxon>
        <taxon>Asterales</taxon>
        <taxon>Asteraceae</taxon>
        <taxon>Cichorioideae</taxon>
        <taxon>Cichorieae</taxon>
        <taxon>Lactucinae</taxon>
        <taxon>Lactuca</taxon>
    </lineage>
</organism>
<dbReference type="Proteomes" id="UP000235145">
    <property type="component" value="Unassembled WGS sequence"/>
</dbReference>
<gene>
    <name evidence="2" type="ORF">LSAT_V11C400218980</name>
</gene>
<feature type="region of interest" description="Disordered" evidence="1">
    <location>
        <begin position="96"/>
        <end position="116"/>
    </location>
</feature>
<evidence type="ECO:0000313" key="3">
    <source>
        <dbReference type="Proteomes" id="UP000235145"/>
    </source>
</evidence>
<proteinExistence type="predicted"/>
<dbReference type="Gramene" id="rna-gnl|WGS:NBSK|LSAT_4X160281_mrna">
    <property type="protein sequence ID" value="cds-PLY73574.1"/>
    <property type="gene ID" value="gene-LSAT_4X160281"/>
</dbReference>
<dbReference type="PANTHER" id="PTHR34794:SF1">
    <property type="entry name" value="OS10G0101800 PROTEIN"/>
    <property type="match status" value="1"/>
</dbReference>
<name>A0A9R1VP48_LACSA</name>
<sequence>MDQSSCYYASPSSSFSYSHQHPQKVTKSNRSSYVKKPITKPFIAPMAPNPPKVYNVDSCNFKEVVRLLTSSPEFQNPSPRYLKAIAPPPLDLSTIPKPSLYTKPAPPQSDLDGGMVSPLPTFMMSPDFCKFLNETLHTSCTSKSPETYHFQGWSPVD</sequence>
<evidence type="ECO:0000313" key="2">
    <source>
        <dbReference type="EMBL" id="KAJ0211027.1"/>
    </source>
</evidence>
<evidence type="ECO:0000256" key="1">
    <source>
        <dbReference type="SAM" id="MobiDB-lite"/>
    </source>
</evidence>
<accession>A0A9R1VP48</accession>
<protein>
    <recommendedName>
        <fullName evidence="4">VQ domain-containing protein</fullName>
    </recommendedName>
</protein>
<feature type="compositionally biased region" description="Polar residues" evidence="1">
    <location>
        <begin position="19"/>
        <end position="32"/>
    </location>
</feature>
<dbReference type="AlphaFoldDB" id="A0A9R1VP48"/>
<feature type="region of interest" description="Disordered" evidence="1">
    <location>
        <begin position="1"/>
        <end position="32"/>
    </location>
</feature>
<evidence type="ECO:0008006" key="4">
    <source>
        <dbReference type="Google" id="ProtNLM"/>
    </source>
</evidence>
<comment type="caution">
    <text evidence="2">The sequence shown here is derived from an EMBL/GenBank/DDBJ whole genome shotgun (WGS) entry which is preliminary data.</text>
</comment>
<keyword evidence="3" id="KW-1185">Reference proteome</keyword>
<feature type="compositionally biased region" description="Low complexity" evidence="1">
    <location>
        <begin position="1"/>
        <end position="18"/>
    </location>
</feature>